<reference evidence="4 5" key="1">
    <citation type="journal article" date="2011" name="Stand. Genomic Sci.">
        <title>Complete genome sequence of the acetate-degrading sulfate reducer Desulfobacca acetoxidans type strain (ASRB2).</title>
        <authorList>
            <person name="Goker M."/>
            <person name="Teshima H."/>
            <person name="Lapidus A."/>
            <person name="Nolan M."/>
            <person name="Lucas S."/>
            <person name="Hammon N."/>
            <person name="Deshpande S."/>
            <person name="Cheng J.F."/>
            <person name="Tapia R."/>
            <person name="Han C."/>
            <person name="Goodwin L."/>
            <person name="Pitluck S."/>
            <person name="Huntemann M."/>
            <person name="Liolios K."/>
            <person name="Ivanova N."/>
            <person name="Pagani I."/>
            <person name="Mavromatis K."/>
            <person name="Ovchinikova G."/>
            <person name="Pati A."/>
            <person name="Chen A."/>
            <person name="Palaniappan K."/>
            <person name="Land M."/>
            <person name="Hauser L."/>
            <person name="Brambilla E.M."/>
            <person name="Rohde M."/>
            <person name="Spring S."/>
            <person name="Detter J.C."/>
            <person name="Woyke T."/>
            <person name="Bristow J."/>
            <person name="Eisen J.A."/>
            <person name="Markowitz V."/>
            <person name="Hugenholtz P."/>
            <person name="Kyrpides N.C."/>
            <person name="Klenk H.P."/>
        </authorList>
    </citation>
    <scope>NUCLEOTIDE SEQUENCE [LARGE SCALE GENOMIC DNA]</scope>
    <source>
        <strain evidence="5">ATCC 700848 / DSM 11109 / ASRB2</strain>
    </source>
</reference>
<gene>
    <name evidence="4" type="ordered locus">Desac_0936</name>
</gene>
<reference evidence="5" key="2">
    <citation type="submission" date="2011-03" db="EMBL/GenBank/DDBJ databases">
        <title>The complete genome of Desulfobacca acetoxidans DSM 11109.</title>
        <authorList>
            <consortium name="US DOE Joint Genome Institute (JGI-PGF)"/>
            <person name="Lucas S."/>
            <person name="Copeland A."/>
            <person name="Lapidus A."/>
            <person name="Bruce D."/>
            <person name="Goodwin L."/>
            <person name="Pitluck S."/>
            <person name="Peters L."/>
            <person name="Kyrpides N."/>
            <person name="Mavromatis K."/>
            <person name="Ivanova N."/>
            <person name="Ovchinnikova G."/>
            <person name="Teshima H."/>
            <person name="Detter J.C."/>
            <person name="Han C."/>
            <person name="Land M."/>
            <person name="Hauser L."/>
            <person name="Markowitz V."/>
            <person name="Cheng J.-F."/>
            <person name="Hugenholtz P."/>
            <person name="Woyke T."/>
            <person name="Wu D."/>
            <person name="Spring S."/>
            <person name="Schueler E."/>
            <person name="Brambilla E."/>
            <person name="Klenk H.-P."/>
            <person name="Eisen J.A."/>
        </authorList>
    </citation>
    <scope>NUCLEOTIDE SEQUENCE [LARGE SCALE GENOMIC DNA]</scope>
    <source>
        <strain evidence="5">ATCC 700848 / DSM 11109 / ASRB2</strain>
    </source>
</reference>
<proteinExistence type="inferred from homology"/>
<evidence type="ECO:0000256" key="1">
    <source>
        <dbReference type="ARBA" id="ARBA00005771"/>
    </source>
</evidence>
<evidence type="ECO:0000313" key="4">
    <source>
        <dbReference type="EMBL" id="AEB08806.1"/>
    </source>
</evidence>
<organism evidence="4 5">
    <name type="scientific">Desulfobacca acetoxidans (strain ATCC 700848 / DSM 11109 / ASRB2)</name>
    <dbReference type="NCBI Taxonomy" id="880072"/>
    <lineage>
        <taxon>Bacteria</taxon>
        <taxon>Pseudomonadati</taxon>
        <taxon>Thermodesulfobacteriota</taxon>
        <taxon>Desulfobaccia</taxon>
        <taxon>Desulfobaccales</taxon>
        <taxon>Desulfobaccaceae</taxon>
        <taxon>Desulfobacca</taxon>
    </lineage>
</organism>
<feature type="domain" description="Sulfotransferase" evidence="3">
    <location>
        <begin position="6"/>
        <end position="275"/>
    </location>
</feature>
<dbReference type="Proteomes" id="UP000000483">
    <property type="component" value="Chromosome"/>
</dbReference>
<dbReference type="KEGG" id="dao:Desac_0936"/>
<dbReference type="SUPFAM" id="SSF52540">
    <property type="entry name" value="P-loop containing nucleoside triphosphate hydrolases"/>
    <property type="match status" value="1"/>
</dbReference>
<dbReference type="InterPro" id="IPR027417">
    <property type="entry name" value="P-loop_NTPase"/>
</dbReference>
<keyword evidence="5" id="KW-1185">Reference proteome</keyword>
<dbReference type="eggNOG" id="ENOG502ZB7Q">
    <property type="taxonomic scope" value="Bacteria"/>
</dbReference>
<name>F2NH35_DESAR</name>
<dbReference type="InterPro" id="IPR000863">
    <property type="entry name" value="Sulfotransferase_dom"/>
</dbReference>
<dbReference type="PANTHER" id="PTHR11783">
    <property type="entry name" value="SULFOTRANSFERASE SULT"/>
    <property type="match status" value="1"/>
</dbReference>
<protein>
    <submittedName>
        <fullName evidence="4">Sulfotransferase</fullName>
    </submittedName>
</protein>
<keyword evidence="2 4" id="KW-0808">Transferase</keyword>
<comment type="similarity">
    <text evidence="1">Belongs to the sulfotransferase 1 family.</text>
</comment>
<evidence type="ECO:0000313" key="5">
    <source>
        <dbReference type="Proteomes" id="UP000000483"/>
    </source>
</evidence>
<accession>F2NH35</accession>
<dbReference type="AlphaFoldDB" id="F2NH35"/>
<evidence type="ECO:0000259" key="3">
    <source>
        <dbReference type="Pfam" id="PF00685"/>
    </source>
</evidence>
<dbReference type="STRING" id="880072.Desac_0936"/>
<evidence type="ECO:0000256" key="2">
    <source>
        <dbReference type="ARBA" id="ARBA00022679"/>
    </source>
</evidence>
<dbReference type="OrthoDB" id="9804504at2"/>
<dbReference type="EMBL" id="CP002629">
    <property type="protein sequence ID" value="AEB08806.1"/>
    <property type="molecule type" value="Genomic_DNA"/>
</dbReference>
<sequence>MKSGIIWLASYPKSGNTWLRIFLTNLRRGGEAPANINDLDGGPIASARTLFDEMTGIEASDLTAAEIDRLRPEVYERLAAEAKEVLFLKVHDAYTYAADGRPLLAATGSRAIYLIRNPLDVAVAFANHASRDLDTVIDRMGDEGFALAAGNGRLADQLRQRLLTWSAHVLSWLAAPIPVKVLRYEDMKQQPQKTFAEAAQFAGLPDDPARVRKAVEFSDFRELQRQEQECGFRERPPETERFFREDGWGAWRRELTPAQAARIIRDHREVMQQFGYLTANGEPVF</sequence>
<dbReference type="RefSeq" id="WP_013705919.1">
    <property type="nucleotide sequence ID" value="NC_015388.1"/>
</dbReference>
<dbReference type="GO" id="GO:0008146">
    <property type="term" value="F:sulfotransferase activity"/>
    <property type="evidence" value="ECO:0007669"/>
    <property type="project" value="InterPro"/>
</dbReference>
<dbReference type="Pfam" id="PF00685">
    <property type="entry name" value="Sulfotransfer_1"/>
    <property type="match status" value="1"/>
</dbReference>
<dbReference type="Gene3D" id="3.40.50.300">
    <property type="entry name" value="P-loop containing nucleotide triphosphate hydrolases"/>
    <property type="match status" value="1"/>
</dbReference>
<dbReference type="HOGENOM" id="CLU_027239_4_1_7"/>